<proteinExistence type="predicted"/>
<dbReference type="Proteomes" id="UP000682195">
    <property type="component" value="Chromosome 1"/>
</dbReference>
<dbReference type="RefSeq" id="WP_211807770.1">
    <property type="nucleotide sequence ID" value="NZ_CP072361.1"/>
</dbReference>
<sequence length="204" mass="23572">MITGSDIELFLPKYLSPENYKRLLQELDAFPNNLDKRMYTTSLASNVLYQGDGYNPFPYVELLHLEKGSKNVKGIILSNTCDISPENHRLYTSSILYAPIVEIEKYSNILLKNGAAKEQVEGHLKAVRKQEVSSILYLPAIYELKESIVFFDRIMSIDNSFIKREELEQNRIFSLSDYGFYLLLFKLSVHFSRIQEKVNRGTCP</sequence>
<gene>
    <name evidence="1" type="ORF">J5A58_01655</name>
</gene>
<accession>A0ABX7XRL3</accession>
<protein>
    <submittedName>
        <fullName evidence="1">Uncharacterized protein</fullName>
    </submittedName>
</protein>
<name>A0ABX7XRL3_9BACT</name>
<dbReference type="EMBL" id="CP072361">
    <property type="protein sequence ID" value="QUB75747.1"/>
    <property type="molecule type" value="Genomic_DNA"/>
</dbReference>
<evidence type="ECO:0000313" key="2">
    <source>
        <dbReference type="Proteomes" id="UP000682195"/>
    </source>
</evidence>
<organism evidence="1 2">
    <name type="scientific">Prevotella melaninogenica</name>
    <dbReference type="NCBI Taxonomy" id="28132"/>
    <lineage>
        <taxon>Bacteria</taxon>
        <taxon>Pseudomonadati</taxon>
        <taxon>Bacteroidota</taxon>
        <taxon>Bacteroidia</taxon>
        <taxon>Bacteroidales</taxon>
        <taxon>Prevotellaceae</taxon>
        <taxon>Prevotella</taxon>
    </lineage>
</organism>
<evidence type="ECO:0000313" key="1">
    <source>
        <dbReference type="EMBL" id="QUB75747.1"/>
    </source>
</evidence>
<keyword evidence="2" id="KW-1185">Reference proteome</keyword>
<reference evidence="1 2" key="1">
    <citation type="submission" date="2021-03" db="EMBL/GenBank/DDBJ databases">
        <title>Human Oral Microbial Genomes.</title>
        <authorList>
            <person name="Johnston C.D."/>
            <person name="Chen T."/>
            <person name="Dewhirst F.E."/>
        </authorList>
    </citation>
    <scope>NUCLEOTIDE SEQUENCE [LARGE SCALE GENOMIC DNA]</scope>
    <source>
        <strain evidence="1 2">F0054</strain>
    </source>
</reference>